<dbReference type="InterPro" id="IPR040782">
    <property type="entry name" value="KfrB"/>
</dbReference>
<proteinExistence type="predicted"/>
<accession>A0ABX0PHR7</accession>
<evidence type="ECO:0000259" key="1">
    <source>
        <dbReference type="Pfam" id="PF18790"/>
    </source>
</evidence>
<evidence type="ECO:0000313" key="3">
    <source>
        <dbReference type="Proteomes" id="UP000716322"/>
    </source>
</evidence>
<dbReference type="Proteomes" id="UP000716322">
    <property type="component" value="Unassembled WGS sequence"/>
</dbReference>
<dbReference type="EMBL" id="JAAQOM010000018">
    <property type="protein sequence ID" value="NIA56975.1"/>
    <property type="molecule type" value="Genomic_DNA"/>
</dbReference>
<gene>
    <name evidence="2" type="ORF">HAV22_25450</name>
</gene>
<name>A0ABX0PHR7_9BURK</name>
<reference evidence="2 3" key="1">
    <citation type="submission" date="2020-03" db="EMBL/GenBank/DDBJ databases">
        <title>Genome sequence of strain Massilia sp. TW-1.</title>
        <authorList>
            <person name="Chaudhary D.K."/>
        </authorList>
    </citation>
    <scope>NUCLEOTIDE SEQUENCE [LARGE SCALE GENOMIC DNA]</scope>
    <source>
        <strain evidence="2 3">TW-1</strain>
    </source>
</reference>
<evidence type="ECO:0000313" key="2">
    <source>
        <dbReference type="EMBL" id="NIA56975.1"/>
    </source>
</evidence>
<organism evidence="2 3">
    <name type="scientific">Telluria antibiotica</name>
    <dbReference type="NCBI Taxonomy" id="2717319"/>
    <lineage>
        <taxon>Bacteria</taxon>
        <taxon>Pseudomonadati</taxon>
        <taxon>Pseudomonadota</taxon>
        <taxon>Betaproteobacteria</taxon>
        <taxon>Burkholderiales</taxon>
        <taxon>Oxalobacteraceae</taxon>
        <taxon>Telluria group</taxon>
        <taxon>Telluria</taxon>
    </lineage>
</organism>
<feature type="domain" description="KfrB" evidence="1">
    <location>
        <begin position="52"/>
        <end position="102"/>
    </location>
</feature>
<dbReference type="RefSeq" id="WP_166863105.1">
    <property type="nucleotide sequence ID" value="NZ_JAAQOM010000018.1"/>
</dbReference>
<comment type="caution">
    <text evidence="2">The sequence shown here is derived from an EMBL/GenBank/DDBJ whole genome shotgun (WGS) entry which is preliminary data.</text>
</comment>
<sequence length="115" mass="12834">MKQRLLVMNGQRLVQIEREGQWATEKVEKAAGVKPGIYNIYLAVVADKTKAHEGIIVHVDQHHLYQQIGKDFVRHLLADFNKVPDIGIHVSVKYGSGVAETAQLTAGRRLKHGIS</sequence>
<protein>
    <submittedName>
        <fullName evidence="2">Conjugal transfer protein TraO</fullName>
    </submittedName>
</protein>
<dbReference type="Pfam" id="PF18790">
    <property type="entry name" value="KfrB"/>
    <property type="match status" value="1"/>
</dbReference>
<keyword evidence="3" id="KW-1185">Reference proteome</keyword>